<evidence type="ECO:0000313" key="2">
    <source>
        <dbReference type="Proteomes" id="UP000597507"/>
    </source>
</evidence>
<accession>A0A8J2ZEX9</accession>
<proteinExistence type="predicted"/>
<comment type="caution">
    <text evidence="1">The sequence shown here is derived from an EMBL/GenBank/DDBJ whole genome shotgun (WGS) entry which is preliminary data.</text>
</comment>
<protein>
    <submittedName>
        <fullName evidence="1">Uncharacterized protein</fullName>
    </submittedName>
</protein>
<dbReference type="RefSeq" id="WP_188903855.1">
    <property type="nucleotide sequence ID" value="NZ_BMKS01000022.1"/>
</dbReference>
<dbReference type="AlphaFoldDB" id="A0A8J2ZEX9"/>
<dbReference type="Proteomes" id="UP000597507">
    <property type="component" value="Unassembled WGS sequence"/>
</dbReference>
<gene>
    <name evidence="1" type="ORF">GCM10010964_41990</name>
</gene>
<evidence type="ECO:0000313" key="1">
    <source>
        <dbReference type="EMBL" id="GGG50281.1"/>
    </source>
</evidence>
<sequence>MPSLAVAHVREQGVDLIIAPLAADFGHKDPGTQRAVIAEIQLRSRSAGLAGTVVPVWDGGGGRMAFIAPRPWHPFFSSLDLGTVRACVNRELRW</sequence>
<name>A0A8J2ZEX9_9PROT</name>
<keyword evidence="2" id="KW-1185">Reference proteome</keyword>
<reference evidence="1 2" key="1">
    <citation type="journal article" date="2014" name="Int. J. Syst. Evol. Microbiol.">
        <title>Complete genome sequence of Corynebacterium casei LMG S-19264T (=DSM 44701T), isolated from a smear-ripened cheese.</title>
        <authorList>
            <consortium name="US DOE Joint Genome Institute (JGI-PGF)"/>
            <person name="Walter F."/>
            <person name="Albersmeier A."/>
            <person name="Kalinowski J."/>
            <person name="Ruckert C."/>
        </authorList>
    </citation>
    <scope>NUCLEOTIDE SEQUENCE [LARGE SCALE GENOMIC DNA]</scope>
    <source>
        <strain evidence="1 2">CGMCC 1.16330</strain>
    </source>
</reference>
<dbReference type="EMBL" id="BMKS01000022">
    <property type="protein sequence ID" value="GGG50281.1"/>
    <property type="molecule type" value="Genomic_DNA"/>
</dbReference>
<organism evidence="1 2">
    <name type="scientific">Caldovatus sediminis</name>
    <dbReference type="NCBI Taxonomy" id="2041189"/>
    <lineage>
        <taxon>Bacteria</taxon>
        <taxon>Pseudomonadati</taxon>
        <taxon>Pseudomonadota</taxon>
        <taxon>Alphaproteobacteria</taxon>
        <taxon>Acetobacterales</taxon>
        <taxon>Roseomonadaceae</taxon>
        <taxon>Caldovatus</taxon>
    </lineage>
</organism>